<keyword evidence="2" id="KW-0964">Secreted</keyword>
<organism evidence="7">
    <name type="scientific">Drosophila melanogaster</name>
    <name type="common">Fruit fly</name>
    <dbReference type="NCBI Taxonomy" id="7227"/>
    <lineage>
        <taxon>Eukaryota</taxon>
        <taxon>Metazoa</taxon>
        <taxon>Ecdysozoa</taxon>
        <taxon>Arthropoda</taxon>
        <taxon>Hexapoda</taxon>
        <taxon>Insecta</taxon>
        <taxon>Pterygota</taxon>
        <taxon>Neoptera</taxon>
        <taxon>Endopterygota</taxon>
        <taxon>Diptera</taxon>
        <taxon>Brachycera</taxon>
        <taxon>Muscomorpha</taxon>
        <taxon>Ephydroidea</taxon>
        <taxon>Drosophilidae</taxon>
        <taxon>Drosophila</taxon>
        <taxon>Sophophora</taxon>
    </lineage>
</organism>
<dbReference type="EMBL" id="BT100330">
    <property type="protein sequence ID" value="ACZ61129.1"/>
    <property type="molecule type" value="mRNA"/>
</dbReference>
<evidence type="ECO:0000313" key="8">
    <source>
        <dbReference type="EMBL" id="ANY27342.1"/>
    </source>
</evidence>
<proteinExistence type="evidence at transcript level"/>
<keyword evidence="3" id="KW-0085">Behavior</keyword>
<keyword evidence="5" id="KW-1015">Disulfide bond</keyword>
<protein>
    <submittedName>
        <fullName evidence="8">GEO11791p1</fullName>
    </submittedName>
    <submittedName>
        <fullName evidence="7">RT04060p</fullName>
    </submittedName>
</protein>
<evidence type="ECO:0000256" key="4">
    <source>
        <dbReference type="ARBA" id="ARBA00022729"/>
    </source>
</evidence>
<dbReference type="Bgee" id="FBgn0250832">
    <property type="expression patterns" value="Expressed in spermatid in male reproductive gland and 50 other cell types or tissues"/>
</dbReference>
<dbReference type="KEGG" id="dme:Dmel_CG33495"/>
<dbReference type="Pfam" id="PF08138">
    <property type="entry name" value="Sex_peptide"/>
    <property type="match status" value="1"/>
</dbReference>
<evidence type="ECO:0000313" key="7">
    <source>
        <dbReference type="EMBL" id="ACZ61129.1"/>
    </source>
</evidence>
<reference evidence="7" key="1">
    <citation type="submission" date="2009-12" db="EMBL/GenBank/DDBJ databases">
        <authorList>
            <person name="Carlson J."/>
            <person name="Booth B."/>
            <person name="Frise E."/>
            <person name="Park S."/>
            <person name="Wan K."/>
            <person name="Yu C."/>
            <person name="Celniker S."/>
        </authorList>
    </citation>
    <scope>NUCLEOTIDE SEQUENCE</scope>
</reference>
<dbReference type="DNASU" id="2768691"/>
<dbReference type="GO" id="GO:0005576">
    <property type="term" value="C:extracellular region"/>
    <property type="evidence" value="ECO:0007669"/>
    <property type="project" value="UniProtKB-SubCell"/>
</dbReference>
<feature type="chain" id="PRO_5015088142" evidence="6">
    <location>
        <begin position="22"/>
        <end position="54"/>
    </location>
</feature>
<evidence type="ECO:0000256" key="3">
    <source>
        <dbReference type="ARBA" id="ARBA00022610"/>
    </source>
</evidence>
<keyword evidence="4 6" id="KW-0732">Signal</keyword>
<evidence type="ECO:0000256" key="2">
    <source>
        <dbReference type="ARBA" id="ARBA00022525"/>
    </source>
</evidence>
<dbReference type="BioGRID-ORCS" id="2768691">
    <property type="hits" value="0 hits in 1 CRISPR screen"/>
</dbReference>
<evidence type="ECO:0000256" key="1">
    <source>
        <dbReference type="ARBA" id="ARBA00004613"/>
    </source>
</evidence>
<evidence type="ECO:0000256" key="5">
    <source>
        <dbReference type="ARBA" id="ARBA00023157"/>
    </source>
</evidence>
<dbReference type="OrthoDB" id="10377284at2759"/>
<comment type="subcellular location">
    <subcellularLocation>
        <location evidence="1">Secreted</location>
    </subcellularLocation>
</comment>
<dbReference type="EMBL" id="KX531532">
    <property type="protein sequence ID" value="ANY27342.1"/>
    <property type="molecule type" value="mRNA"/>
</dbReference>
<evidence type="ECO:0000256" key="6">
    <source>
        <dbReference type="SAM" id="SignalP"/>
    </source>
</evidence>
<reference evidence="8" key="2">
    <citation type="submission" date="2016-07" db="EMBL/GenBank/DDBJ databases">
        <authorList>
            <person name="Wan K."/>
            <person name="Booth B."/>
            <person name="Spirohn K."/>
            <person name="Hao T."/>
            <person name="Hu Y."/>
            <person name="Calderwood M."/>
            <person name="Hill D."/>
            <person name="Mohr S."/>
            <person name="Vidal M."/>
            <person name="Celniker S."/>
            <person name="Perrimon N."/>
        </authorList>
    </citation>
    <scope>NUCLEOTIDE SEQUENCE</scope>
</reference>
<name>D1Z366_DROME</name>
<dbReference type="OMA" id="MEREKWC"/>
<dbReference type="GO" id="GO:0005179">
    <property type="term" value="F:hormone activity"/>
    <property type="evidence" value="ECO:0007669"/>
    <property type="project" value="InterPro"/>
</dbReference>
<dbReference type="GO" id="GO:0046008">
    <property type="term" value="P:regulation of female receptivity, post-mating"/>
    <property type="evidence" value="ECO:0007669"/>
    <property type="project" value="InterPro"/>
</dbReference>
<dbReference type="HOGENOM" id="CLU_213488_0_0_1"/>
<dbReference type="ExpressionAtlas" id="D1Z366">
    <property type="expression patterns" value="baseline and differential"/>
</dbReference>
<dbReference type="AlphaFoldDB" id="D1Z366"/>
<accession>D1Z366</accession>
<gene>
    <name evidence="7" type="primary">Dup99B-RA</name>
</gene>
<feature type="signal peptide" evidence="6">
    <location>
        <begin position="1"/>
        <end position="21"/>
    </location>
</feature>
<dbReference type="InterPro" id="IPR012608">
    <property type="entry name" value="Sex_peptide"/>
</dbReference>
<dbReference type="VEuPathDB" id="VectorBase:FBgn0250832"/>
<sequence>MKTPLFLLLVVLASLLGLALSQDRNDTEWIQSQKDREKWCRLNLGPYLGGRCRK</sequence>